<accession>A0A510E0X5</accession>
<dbReference type="AlphaFoldDB" id="A0A510E0X5"/>
<dbReference type="EMBL" id="AP018930">
    <property type="protein sequence ID" value="BBG26122.1"/>
    <property type="molecule type" value="Genomic_DNA"/>
</dbReference>
<evidence type="ECO:0000313" key="1">
    <source>
        <dbReference type="EMBL" id="BBG23369.1"/>
    </source>
</evidence>
<sequence>MESHELTRVATDITNKLDIRRRAVRLIKEIKKDEIRTLNCSFKMKY</sequence>
<name>A0A510E0X5_9CREN</name>
<reference evidence="2 3" key="2">
    <citation type="journal article" date="2020" name="Int. J. Syst. Evol. Microbiol.">
        <title>Sulfuracidifex tepidarius gen. nov., sp. nov. and transfer of Sulfolobus metallicus Huber and Stetter 1992 to the genus Sulfuracidifex as Sulfuracidifex metallicus comb. nov.</title>
        <authorList>
            <person name="Itoh T."/>
            <person name="Miura T."/>
            <person name="Sakai H.D."/>
            <person name="Kato S."/>
            <person name="Ohkuma M."/>
            <person name="Takashina T."/>
        </authorList>
    </citation>
    <scope>NUCLEOTIDE SEQUENCE</scope>
    <source>
        <strain evidence="1 3">IC-006</strain>
        <strain evidence="2">IC-007</strain>
    </source>
</reference>
<evidence type="ECO:0000313" key="2">
    <source>
        <dbReference type="EMBL" id="BBG26122.1"/>
    </source>
</evidence>
<gene>
    <name evidence="1" type="ORF">IC006_0653</name>
    <name evidence="2" type="ORF">IC007_0627</name>
</gene>
<organism evidence="2 4">
    <name type="scientific">Sulfuracidifex tepidarius</name>
    <dbReference type="NCBI Taxonomy" id="1294262"/>
    <lineage>
        <taxon>Archaea</taxon>
        <taxon>Thermoproteota</taxon>
        <taxon>Thermoprotei</taxon>
        <taxon>Sulfolobales</taxon>
        <taxon>Sulfolobaceae</taxon>
        <taxon>Sulfuracidifex</taxon>
    </lineage>
</organism>
<accession>A0A510DT79</accession>
<reference evidence="4" key="1">
    <citation type="submission" date="2018-09" db="EMBL/GenBank/DDBJ databases">
        <title>Complete Genome Sequencing of Sulfolobus sp. JCM 16834.</title>
        <authorList>
            <person name="Kato S."/>
            <person name="Itoh T."/>
            <person name="Ohkuma M."/>
        </authorList>
    </citation>
    <scope>NUCLEOTIDE SEQUENCE [LARGE SCALE GENOMIC DNA]</scope>
    <source>
        <strain evidence="4">IC-007</strain>
    </source>
</reference>
<evidence type="ECO:0000313" key="4">
    <source>
        <dbReference type="Proteomes" id="UP000325030"/>
    </source>
</evidence>
<protein>
    <submittedName>
        <fullName evidence="2">Uncharacterized protein</fullName>
    </submittedName>
</protein>
<dbReference type="EMBL" id="AP018929">
    <property type="protein sequence ID" value="BBG23369.1"/>
    <property type="molecule type" value="Genomic_DNA"/>
</dbReference>
<proteinExistence type="predicted"/>
<keyword evidence="3" id="KW-1185">Reference proteome</keyword>
<dbReference type="Proteomes" id="UP000325030">
    <property type="component" value="Chromosome"/>
</dbReference>
<evidence type="ECO:0000313" key="3">
    <source>
        <dbReference type="Proteomes" id="UP000322983"/>
    </source>
</evidence>
<dbReference type="KEGG" id="step:IC006_0653"/>
<dbReference type="Proteomes" id="UP000322983">
    <property type="component" value="Chromosome"/>
</dbReference>